<dbReference type="Gene3D" id="1.20.1290.10">
    <property type="entry name" value="AhpD-like"/>
    <property type="match status" value="1"/>
</dbReference>
<dbReference type="PANTHER" id="PTHR33570:SF2">
    <property type="entry name" value="CARBOXYMUCONOLACTONE DECARBOXYLASE-LIKE DOMAIN-CONTAINING PROTEIN"/>
    <property type="match status" value="1"/>
</dbReference>
<organism evidence="2 3">
    <name type="scientific">Candidatus Dormiibacter inghamiae</name>
    <dbReference type="NCBI Taxonomy" id="3127013"/>
    <lineage>
        <taxon>Bacteria</taxon>
        <taxon>Bacillati</taxon>
        <taxon>Candidatus Dormiibacterota</taxon>
        <taxon>Candidatus Dormibacteria</taxon>
        <taxon>Candidatus Dormibacterales</taxon>
        <taxon>Candidatus Dormibacteraceae</taxon>
        <taxon>Candidatus Dormiibacter</taxon>
    </lineage>
</organism>
<dbReference type="InterPro" id="IPR052512">
    <property type="entry name" value="4CMD/NDH-1_regulator"/>
</dbReference>
<accession>A0A934KCI9</accession>
<dbReference type="Proteomes" id="UP000620075">
    <property type="component" value="Unassembled WGS sequence"/>
</dbReference>
<comment type="caution">
    <text evidence="2">The sequence shown here is derived from an EMBL/GenBank/DDBJ whole genome shotgun (WGS) entry which is preliminary data.</text>
</comment>
<evidence type="ECO:0000313" key="3">
    <source>
        <dbReference type="Proteomes" id="UP000620075"/>
    </source>
</evidence>
<dbReference type="InterPro" id="IPR003779">
    <property type="entry name" value="CMD-like"/>
</dbReference>
<proteinExistence type="predicted"/>
<evidence type="ECO:0000259" key="1">
    <source>
        <dbReference type="Pfam" id="PF02627"/>
    </source>
</evidence>
<gene>
    <name evidence="2" type="ORF">JF888_03715</name>
</gene>
<dbReference type="RefSeq" id="WP_338176709.1">
    <property type="nucleotide sequence ID" value="NZ_JAEKNQ010000019.1"/>
</dbReference>
<reference evidence="2 3" key="1">
    <citation type="submission" date="2020-10" db="EMBL/GenBank/DDBJ databases">
        <title>Ca. Dormibacterota MAGs.</title>
        <authorList>
            <person name="Montgomery K."/>
        </authorList>
    </citation>
    <scope>NUCLEOTIDE SEQUENCE [LARGE SCALE GENOMIC DNA]</scope>
    <source>
        <strain evidence="2">SC8811_S16_3</strain>
    </source>
</reference>
<dbReference type="InterPro" id="IPR029032">
    <property type="entry name" value="AhpD-like"/>
</dbReference>
<name>A0A934KCI9_9BACT</name>
<dbReference type="Pfam" id="PF02627">
    <property type="entry name" value="CMD"/>
    <property type="match status" value="1"/>
</dbReference>
<dbReference type="GO" id="GO:0051920">
    <property type="term" value="F:peroxiredoxin activity"/>
    <property type="evidence" value="ECO:0007669"/>
    <property type="project" value="InterPro"/>
</dbReference>
<dbReference type="SUPFAM" id="SSF69118">
    <property type="entry name" value="AhpD-like"/>
    <property type="match status" value="1"/>
</dbReference>
<dbReference type="EMBL" id="JAEKNQ010000019">
    <property type="protein sequence ID" value="MBJ7602290.1"/>
    <property type="molecule type" value="Genomic_DNA"/>
</dbReference>
<feature type="domain" description="Carboxymuconolactone decarboxylase-like" evidence="1">
    <location>
        <begin position="37"/>
        <end position="119"/>
    </location>
</feature>
<evidence type="ECO:0000313" key="2">
    <source>
        <dbReference type="EMBL" id="MBJ7602290.1"/>
    </source>
</evidence>
<dbReference type="AlphaFoldDB" id="A0A934KCI9"/>
<protein>
    <submittedName>
        <fullName evidence="2">Carboxymuconolactone decarboxylase family protein</fullName>
    </submittedName>
</protein>
<sequence>MTENDLFDRGLQVRREVLGVEYVNANLADTDEFMMAFQRIVTEWAWGYAWSRPGLDRKTRSILNLGILAALGRAQELGIYVKAALTSGVTADEIKEILVHATVYCGTPAGRQAFLAAHEALTAAGVLPDPPEDQTR</sequence>
<dbReference type="PANTHER" id="PTHR33570">
    <property type="entry name" value="4-CARBOXYMUCONOLACTONE DECARBOXYLASE FAMILY PROTEIN"/>
    <property type="match status" value="1"/>
</dbReference>